<dbReference type="InterPro" id="IPR038763">
    <property type="entry name" value="DHH_sf"/>
</dbReference>
<dbReference type="EMBL" id="UINC01215801">
    <property type="protein sequence ID" value="SVE41669.1"/>
    <property type="molecule type" value="Genomic_DNA"/>
</dbReference>
<dbReference type="Pfam" id="PF01368">
    <property type="entry name" value="DHH"/>
    <property type="match status" value="1"/>
</dbReference>
<dbReference type="PANTHER" id="PTHR30255">
    <property type="entry name" value="SINGLE-STRANDED-DNA-SPECIFIC EXONUCLEASE RECJ"/>
    <property type="match status" value="1"/>
</dbReference>
<dbReference type="InterPro" id="IPR001667">
    <property type="entry name" value="DDH_dom"/>
</dbReference>
<accession>A0A383DBK6</accession>
<feature type="non-terminal residue" evidence="2">
    <location>
        <position position="189"/>
    </location>
</feature>
<feature type="non-terminal residue" evidence="2">
    <location>
        <position position="1"/>
    </location>
</feature>
<proteinExistence type="predicted"/>
<reference evidence="2" key="1">
    <citation type="submission" date="2018-05" db="EMBL/GenBank/DDBJ databases">
        <authorList>
            <person name="Lanie J.A."/>
            <person name="Ng W.-L."/>
            <person name="Kazmierczak K.M."/>
            <person name="Andrzejewski T.M."/>
            <person name="Davidsen T.M."/>
            <person name="Wayne K.J."/>
            <person name="Tettelin H."/>
            <person name="Glass J.I."/>
            <person name="Rusch D."/>
            <person name="Podicherti R."/>
            <person name="Tsui H.-C.T."/>
            <person name="Winkler M.E."/>
        </authorList>
    </citation>
    <scope>NUCLEOTIDE SEQUENCE</scope>
</reference>
<dbReference type="PANTHER" id="PTHR30255:SF2">
    <property type="entry name" value="SINGLE-STRANDED-DNA-SPECIFIC EXONUCLEASE RECJ"/>
    <property type="match status" value="1"/>
</dbReference>
<sequence length="189" mass="21134">MSFSSVSGKNWLFKEFDSSEITKFSEDYSLTEIVAKLLSIRKKNIDNIDLFLNPKIKNSLPNPLHLKDMKSAVDRVFDSITKGEFIGIFGDYDVDGASSTALLARYFLSINQKIQTYIPDRQKEGYGPSIDGFNTLIRKGAKIIFTVDCGTLAFEPIKIAQNLNVDVIVLDHHQSDIKLPNACAIVNPN</sequence>
<organism evidence="2">
    <name type="scientific">marine metagenome</name>
    <dbReference type="NCBI Taxonomy" id="408172"/>
    <lineage>
        <taxon>unclassified sequences</taxon>
        <taxon>metagenomes</taxon>
        <taxon>ecological metagenomes</taxon>
    </lineage>
</organism>
<evidence type="ECO:0000313" key="2">
    <source>
        <dbReference type="EMBL" id="SVE41669.1"/>
    </source>
</evidence>
<protein>
    <recommendedName>
        <fullName evidence="1">DDH domain-containing protein</fullName>
    </recommendedName>
</protein>
<dbReference type="Gene3D" id="3.90.1640.30">
    <property type="match status" value="1"/>
</dbReference>
<dbReference type="InterPro" id="IPR051673">
    <property type="entry name" value="SSDNA_exonuclease_RecJ"/>
</dbReference>
<dbReference type="SUPFAM" id="SSF64182">
    <property type="entry name" value="DHH phosphoesterases"/>
    <property type="match status" value="1"/>
</dbReference>
<name>A0A383DBK6_9ZZZZ</name>
<dbReference type="GO" id="GO:0004527">
    <property type="term" value="F:exonuclease activity"/>
    <property type="evidence" value="ECO:0007669"/>
    <property type="project" value="UniProtKB-KW"/>
</dbReference>
<dbReference type="AlphaFoldDB" id="A0A383DBK6"/>
<evidence type="ECO:0000259" key="1">
    <source>
        <dbReference type="Pfam" id="PF01368"/>
    </source>
</evidence>
<feature type="domain" description="DDH" evidence="1">
    <location>
        <begin position="86"/>
        <end position="189"/>
    </location>
</feature>
<gene>
    <name evidence="2" type="ORF">METZ01_LOCUS494523</name>
</gene>